<protein>
    <submittedName>
        <fullName evidence="1">Uncharacterized protein</fullName>
    </submittedName>
</protein>
<name>A0ABR2E4G7_9ROSI</name>
<dbReference type="Proteomes" id="UP001472677">
    <property type="component" value="Unassembled WGS sequence"/>
</dbReference>
<proteinExistence type="predicted"/>
<keyword evidence="2" id="KW-1185">Reference proteome</keyword>
<evidence type="ECO:0000313" key="2">
    <source>
        <dbReference type="Proteomes" id="UP001472677"/>
    </source>
</evidence>
<evidence type="ECO:0000313" key="1">
    <source>
        <dbReference type="EMBL" id="KAK8551470.1"/>
    </source>
</evidence>
<organism evidence="1 2">
    <name type="scientific">Hibiscus sabdariffa</name>
    <name type="common">roselle</name>
    <dbReference type="NCBI Taxonomy" id="183260"/>
    <lineage>
        <taxon>Eukaryota</taxon>
        <taxon>Viridiplantae</taxon>
        <taxon>Streptophyta</taxon>
        <taxon>Embryophyta</taxon>
        <taxon>Tracheophyta</taxon>
        <taxon>Spermatophyta</taxon>
        <taxon>Magnoliopsida</taxon>
        <taxon>eudicotyledons</taxon>
        <taxon>Gunneridae</taxon>
        <taxon>Pentapetalae</taxon>
        <taxon>rosids</taxon>
        <taxon>malvids</taxon>
        <taxon>Malvales</taxon>
        <taxon>Malvaceae</taxon>
        <taxon>Malvoideae</taxon>
        <taxon>Hibiscus</taxon>
    </lineage>
</organism>
<dbReference type="EMBL" id="JBBPBM010000020">
    <property type="protein sequence ID" value="KAK8551470.1"/>
    <property type="molecule type" value="Genomic_DNA"/>
</dbReference>
<sequence>MAEQERMVTNAVDHGAYTGGDKITMQMLKKGPGAYSKTIIPAERFILLADANKVDSASVYGEFQYHA</sequence>
<reference evidence="1 2" key="1">
    <citation type="journal article" date="2024" name="G3 (Bethesda)">
        <title>Genome assembly of Hibiscus sabdariffa L. provides insights into metabolisms of medicinal natural products.</title>
        <authorList>
            <person name="Kim T."/>
        </authorList>
    </citation>
    <scope>NUCLEOTIDE SEQUENCE [LARGE SCALE GENOMIC DNA]</scope>
    <source>
        <strain evidence="1">TK-2024</strain>
        <tissue evidence="1">Old leaves</tissue>
    </source>
</reference>
<gene>
    <name evidence="1" type="ORF">V6N12_040108</name>
</gene>
<comment type="caution">
    <text evidence="1">The sequence shown here is derived from an EMBL/GenBank/DDBJ whole genome shotgun (WGS) entry which is preliminary data.</text>
</comment>
<accession>A0ABR2E4G7</accession>